<dbReference type="Proteomes" id="UP001241377">
    <property type="component" value="Unassembled WGS sequence"/>
</dbReference>
<accession>A0ACC2VR96</accession>
<organism evidence="1 2">
    <name type="scientific">Naganishia cerealis</name>
    <dbReference type="NCBI Taxonomy" id="610337"/>
    <lineage>
        <taxon>Eukaryota</taxon>
        <taxon>Fungi</taxon>
        <taxon>Dikarya</taxon>
        <taxon>Basidiomycota</taxon>
        <taxon>Agaricomycotina</taxon>
        <taxon>Tremellomycetes</taxon>
        <taxon>Filobasidiales</taxon>
        <taxon>Filobasidiaceae</taxon>
        <taxon>Naganishia</taxon>
    </lineage>
</organism>
<evidence type="ECO:0000313" key="2">
    <source>
        <dbReference type="Proteomes" id="UP001241377"/>
    </source>
</evidence>
<comment type="caution">
    <text evidence="1">The sequence shown here is derived from an EMBL/GenBank/DDBJ whole genome shotgun (WGS) entry which is preliminary data.</text>
</comment>
<evidence type="ECO:0000313" key="1">
    <source>
        <dbReference type="EMBL" id="KAJ9101415.1"/>
    </source>
</evidence>
<keyword evidence="2" id="KW-1185">Reference proteome</keyword>
<name>A0ACC2VR96_9TREE</name>
<reference evidence="1" key="1">
    <citation type="submission" date="2023-04" db="EMBL/GenBank/DDBJ databases">
        <title>Draft Genome sequencing of Naganishia species isolated from polar environments using Oxford Nanopore Technology.</title>
        <authorList>
            <person name="Leo P."/>
            <person name="Venkateswaran K."/>
        </authorList>
    </citation>
    <scope>NUCLEOTIDE SEQUENCE</scope>
    <source>
        <strain evidence="1">MNA-CCFEE 5261</strain>
    </source>
</reference>
<proteinExistence type="predicted"/>
<sequence>MHLGLPTIFLLLLSVVAGEDVYASDPNIYELTPSNFDKVVHKSNYTSIVKFYAPWCGYCKQLTPIYKKLGKFFHKDGQYAVNVVAVNCDKDYNKPLCSKHRVSGFPTLMVFRPPKYNQDKPKPQGVHAMETYSGERSFKSIMNFVNSRIKNYVKKFNNPSSDSLRQWISNPSTRSKVVLFTESNSIHNMYKSLAIDFLNSTEFSMVTVKDKDLFKQAVANLNLSSITDFPMLFNVQEGELVRFDRPKLDDKLAISKWLIEQNGHLPVEGQLSKKDRYYSKYRGIKEKKPKEDRTEKPKKEAKKKTVHDEL</sequence>
<gene>
    <name evidence="1" type="ORF">QFC19_005188</name>
</gene>
<protein>
    <submittedName>
        <fullName evidence="1">Uncharacterized protein</fullName>
    </submittedName>
</protein>
<dbReference type="EMBL" id="JASBWR010000058">
    <property type="protein sequence ID" value="KAJ9101415.1"/>
    <property type="molecule type" value="Genomic_DNA"/>
</dbReference>